<evidence type="ECO:0000313" key="1">
    <source>
        <dbReference type="EMBL" id="KAH7929933.1"/>
    </source>
</evidence>
<proteinExistence type="predicted"/>
<keyword evidence="2" id="KW-1185">Reference proteome</keyword>
<accession>A0ACB8BZ29</accession>
<evidence type="ECO:0000313" key="2">
    <source>
        <dbReference type="Proteomes" id="UP000790709"/>
    </source>
</evidence>
<comment type="caution">
    <text evidence="1">The sequence shown here is derived from an EMBL/GenBank/DDBJ whole genome shotgun (WGS) entry which is preliminary data.</text>
</comment>
<organism evidence="1 2">
    <name type="scientific">Leucogyrophana mollusca</name>
    <dbReference type="NCBI Taxonomy" id="85980"/>
    <lineage>
        <taxon>Eukaryota</taxon>
        <taxon>Fungi</taxon>
        <taxon>Dikarya</taxon>
        <taxon>Basidiomycota</taxon>
        <taxon>Agaricomycotina</taxon>
        <taxon>Agaricomycetes</taxon>
        <taxon>Agaricomycetidae</taxon>
        <taxon>Boletales</taxon>
        <taxon>Boletales incertae sedis</taxon>
        <taxon>Leucogyrophana</taxon>
    </lineage>
</organism>
<dbReference type="EMBL" id="MU266336">
    <property type="protein sequence ID" value="KAH7929933.1"/>
    <property type="molecule type" value="Genomic_DNA"/>
</dbReference>
<sequence length="297" mass="31469">MSILPIHSSSILTSSILPSLPPALDPHVPESFGPGPAMPPSLDPPQMSGSLPTGITSSSGSSSSTSSRTRTSTSCPSSTGTFSTTVTSSIVRPTTFAGNLSLTSMMQTGFTEETTTIPYTVTMTALENSNQTSSTSVATAFPASSTTFTPPPTSRSTLSTRDIIIVIASLAGLFLIAILIFLALRRRAKKSKYEAPAIVPYAFAQPSAHPSAHVPSVKLGLHMGNNPLLDFQSDVHSVSSHTFLASRSEWEVPDESAGTSTRIGSSDRERLMRKIRSLVRREVAKNERSVHSNFITG</sequence>
<name>A0ACB8BZ29_9AGAM</name>
<reference evidence="1" key="1">
    <citation type="journal article" date="2021" name="New Phytol.">
        <title>Evolutionary innovations through gain and loss of genes in the ectomycorrhizal Boletales.</title>
        <authorList>
            <person name="Wu G."/>
            <person name="Miyauchi S."/>
            <person name="Morin E."/>
            <person name="Kuo A."/>
            <person name="Drula E."/>
            <person name="Varga T."/>
            <person name="Kohler A."/>
            <person name="Feng B."/>
            <person name="Cao Y."/>
            <person name="Lipzen A."/>
            <person name="Daum C."/>
            <person name="Hundley H."/>
            <person name="Pangilinan J."/>
            <person name="Johnson J."/>
            <person name="Barry K."/>
            <person name="LaButti K."/>
            <person name="Ng V."/>
            <person name="Ahrendt S."/>
            <person name="Min B."/>
            <person name="Choi I.G."/>
            <person name="Park H."/>
            <person name="Plett J.M."/>
            <person name="Magnuson J."/>
            <person name="Spatafora J.W."/>
            <person name="Nagy L.G."/>
            <person name="Henrissat B."/>
            <person name="Grigoriev I.V."/>
            <person name="Yang Z.L."/>
            <person name="Xu J."/>
            <person name="Martin F.M."/>
        </authorList>
    </citation>
    <scope>NUCLEOTIDE SEQUENCE</scope>
    <source>
        <strain evidence="1">KUC20120723A-06</strain>
    </source>
</reference>
<gene>
    <name evidence="1" type="ORF">BV22DRAFT_1125287</name>
</gene>
<protein>
    <submittedName>
        <fullName evidence="1">Uncharacterized protein</fullName>
    </submittedName>
</protein>
<dbReference type="Proteomes" id="UP000790709">
    <property type="component" value="Unassembled WGS sequence"/>
</dbReference>